<protein>
    <submittedName>
        <fullName evidence="1">Uncharacterized protein</fullName>
    </submittedName>
</protein>
<proteinExistence type="predicted"/>
<dbReference type="EMBL" id="PDCK01000045">
    <property type="protein sequence ID" value="PRQ21530.1"/>
    <property type="molecule type" value="Genomic_DNA"/>
</dbReference>
<comment type="caution">
    <text evidence="1">The sequence shown here is derived from an EMBL/GenBank/DDBJ whole genome shotgun (WGS) entry which is preliminary data.</text>
</comment>
<dbReference type="AlphaFoldDB" id="A0A2P6PHY8"/>
<dbReference type="Gramene" id="PRQ21530">
    <property type="protein sequence ID" value="PRQ21530"/>
    <property type="gene ID" value="RchiOBHm_Chr7g0240191"/>
</dbReference>
<reference evidence="1 2" key="1">
    <citation type="journal article" date="2018" name="Nat. Genet.">
        <title>The Rosa genome provides new insights in the design of modern roses.</title>
        <authorList>
            <person name="Bendahmane M."/>
        </authorList>
    </citation>
    <scope>NUCLEOTIDE SEQUENCE [LARGE SCALE GENOMIC DNA]</scope>
    <source>
        <strain evidence="2">cv. Old Blush</strain>
    </source>
</reference>
<evidence type="ECO:0000313" key="1">
    <source>
        <dbReference type="EMBL" id="PRQ21530.1"/>
    </source>
</evidence>
<keyword evidence="2" id="KW-1185">Reference proteome</keyword>
<organism evidence="1 2">
    <name type="scientific">Rosa chinensis</name>
    <name type="common">China rose</name>
    <dbReference type="NCBI Taxonomy" id="74649"/>
    <lineage>
        <taxon>Eukaryota</taxon>
        <taxon>Viridiplantae</taxon>
        <taxon>Streptophyta</taxon>
        <taxon>Embryophyta</taxon>
        <taxon>Tracheophyta</taxon>
        <taxon>Spermatophyta</taxon>
        <taxon>Magnoliopsida</taxon>
        <taxon>eudicotyledons</taxon>
        <taxon>Gunneridae</taxon>
        <taxon>Pentapetalae</taxon>
        <taxon>rosids</taxon>
        <taxon>fabids</taxon>
        <taxon>Rosales</taxon>
        <taxon>Rosaceae</taxon>
        <taxon>Rosoideae</taxon>
        <taxon>Rosoideae incertae sedis</taxon>
        <taxon>Rosa</taxon>
    </lineage>
</organism>
<dbReference type="Proteomes" id="UP000238479">
    <property type="component" value="Chromosome 7"/>
</dbReference>
<name>A0A2P6PHY8_ROSCH</name>
<evidence type="ECO:0000313" key="2">
    <source>
        <dbReference type="Proteomes" id="UP000238479"/>
    </source>
</evidence>
<accession>A0A2P6PHY8</accession>
<gene>
    <name evidence="1" type="ORF">RchiOBHm_Chr7g0240191</name>
</gene>
<sequence>MSTAGYDLAEACVLRDSHRKKVKMEKEKAKSGTPHASESVKSSCCLFRGLKKIHASNSKRTCSAENAEAGS</sequence>
<dbReference type="OMA" id="CAGKEED"/>